<evidence type="ECO:0000256" key="4">
    <source>
        <dbReference type="ARBA" id="ARBA00022475"/>
    </source>
</evidence>
<evidence type="ECO:0000256" key="7">
    <source>
        <dbReference type="ARBA" id="ARBA00022741"/>
    </source>
</evidence>
<feature type="domain" description="HAMP" evidence="14">
    <location>
        <begin position="295"/>
        <end position="347"/>
    </location>
</feature>
<keyword evidence="12" id="KW-1133">Transmembrane helix</keyword>
<dbReference type="RefSeq" id="WP_141449536.1">
    <property type="nucleotide sequence ID" value="NZ_CP041217.1"/>
</dbReference>
<accession>A0A4Y6UZ22</accession>
<dbReference type="CDD" id="cd06225">
    <property type="entry name" value="HAMP"/>
    <property type="match status" value="1"/>
</dbReference>
<evidence type="ECO:0000256" key="6">
    <source>
        <dbReference type="ARBA" id="ARBA00022679"/>
    </source>
</evidence>
<dbReference type="Pfam" id="PF02518">
    <property type="entry name" value="HATPase_c"/>
    <property type="match status" value="1"/>
</dbReference>
<gene>
    <name evidence="15" type="ORF">FFV09_20365</name>
</gene>
<dbReference type="InterPro" id="IPR005467">
    <property type="entry name" value="His_kinase_dom"/>
</dbReference>
<organism evidence="15 16">
    <name type="scientific">Saccharibacillus brassicae</name>
    <dbReference type="NCBI Taxonomy" id="2583377"/>
    <lineage>
        <taxon>Bacteria</taxon>
        <taxon>Bacillati</taxon>
        <taxon>Bacillota</taxon>
        <taxon>Bacilli</taxon>
        <taxon>Bacillales</taxon>
        <taxon>Paenibacillaceae</taxon>
        <taxon>Saccharibacillus</taxon>
    </lineage>
</organism>
<evidence type="ECO:0000256" key="3">
    <source>
        <dbReference type="ARBA" id="ARBA00012438"/>
    </source>
</evidence>
<dbReference type="Proteomes" id="UP000316968">
    <property type="component" value="Chromosome"/>
</dbReference>
<dbReference type="EMBL" id="CP041217">
    <property type="protein sequence ID" value="QDH22999.1"/>
    <property type="molecule type" value="Genomic_DNA"/>
</dbReference>
<evidence type="ECO:0000256" key="8">
    <source>
        <dbReference type="ARBA" id="ARBA00022777"/>
    </source>
</evidence>
<evidence type="ECO:0000256" key="9">
    <source>
        <dbReference type="ARBA" id="ARBA00022840"/>
    </source>
</evidence>
<dbReference type="AlphaFoldDB" id="A0A4Y6UZ22"/>
<comment type="catalytic activity">
    <reaction evidence="1">
        <text>ATP + protein L-histidine = ADP + protein N-phospho-L-histidine.</text>
        <dbReference type="EC" id="2.7.13.3"/>
    </reaction>
</comment>
<proteinExistence type="predicted"/>
<evidence type="ECO:0000256" key="12">
    <source>
        <dbReference type="SAM" id="Phobius"/>
    </source>
</evidence>
<evidence type="ECO:0000313" key="15">
    <source>
        <dbReference type="EMBL" id="QDH22999.1"/>
    </source>
</evidence>
<feature type="domain" description="Histidine kinase" evidence="13">
    <location>
        <begin position="345"/>
        <end position="569"/>
    </location>
</feature>
<dbReference type="GO" id="GO:0005886">
    <property type="term" value="C:plasma membrane"/>
    <property type="evidence" value="ECO:0007669"/>
    <property type="project" value="UniProtKB-SubCell"/>
</dbReference>
<evidence type="ECO:0000256" key="1">
    <source>
        <dbReference type="ARBA" id="ARBA00000085"/>
    </source>
</evidence>
<dbReference type="InterPro" id="IPR010559">
    <property type="entry name" value="Sig_transdc_His_kin_internal"/>
</dbReference>
<evidence type="ECO:0000256" key="11">
    <source>
        <dbReference type="ARBA" id="ARBA00023136"/>
    </source>
</evidence>
<evidence type="ECO:0000313" key="16">
    <source>
        <dbReference type="Proteomes" id="UP000316968"/>
    </source>
</evidence>
<dbReference type="Gene3D" id="3.30.450.20">
    <property type="entry name" value="PAS domain"/>
    <property type="match status" value="1"/>
</dbReference>
<evidence type="ECO:0000256" key="10">
    <source>
        <dbReference type="ARBA" id="ARBA00023012"/>
    </source>
</evidence>
<dbReference type="KEGG" id="saca:FFV09_20365"/>
<dbReference type="PROSITE" id="PS50885">
    <property type="entry name" value="HAMP"/>
    <property type="match status" value="1"/>
</dbReference>
<keyword evidence="10" id="KW-0902">Two-component regulatory system</keyword>
<dbReference type="InterPro" id="IPR036890">
    <property type="entry name" value="HATPase_C_sf"/>
</dbReference>
<dbReference type="PROSITE" id="PS50109">
    <property type="entry name" value="HIS_KIN"/>
    <property type="match status" value="1"/>
</dbReference>
<dbReference type="InterPro" id="IPR003594">
    <property type="entry name" value="HATPase_dom"/>
</dbReference>
<dbReference type="Gene3D" id="3.30.565.10">
    <property type="entry name" value="Histidine kinase-like ATPase, C-terminal domain"/>
    <property type="match status" value="1"/>
</dbReference>
<keyword evidence="9" id="KW-0067">ATP-binding</keyword>
<dbReference type="SUPFAM" id="SSF55874">
    <property type="entry name" value="ATPase domain of HSP90 chaperone/DNA topoisomerase II/histidine kinase"/>
    <property type="match status" value="1"/>
</dbReference>
<evidence type="ECO:0000256" key="5">
    <source>
        <dbReference type="ARBA" id="ARBA00022553"/>
    </source>
</evidence>
<keyword evidence="5" id="KW-0597">Phosphoprotein</keyword>
<reference evidence="15 16" key="1">
    <citation type="submission" date="2019-06" db="EMBL/GenBank/DDBJ databases">
        <title>Saccharibacillus brassicae sp. nov., an endophytic bacterium isolated from Chinese cabbage seeds (Brassica pekinensis).</title>
        <authorList>
            <person name="Jiang L."/>
            <person name="Lee J."/>
            <person name="Kim S.W."/>
        </authorList>
    </citation>
    <scope>NUCLEOTIDE SEQUENCE [LARGE SCALE GENOMIC DNA]</scope>
    <source>
        <strain evidence="16">KCTC 43072 / ATSA2</strain>
    </source>
</reference>
<comment type="subcellular location">
    <subcellularLocation>
        <location evidence="2">Cell membrane</location>
        <topology evidence="2">Multi-pass membrane protein</topology>
    </subcellularLocation>
</comment>
<evidence type="ECO:0000259" key="13">
    <source>
        <dbReference type="PROSITE" id="PS50109"/>
    </source>
</evidence>
<dbReference type="InterPro" id="IPR003660">
    <property type="entry name" value="HAMP_dom"/>
</dbReference>
<keyword evidence="12" id="KW-0812">Transmembrane</keyword>
<dbReference type="PANTHER" id="PTHR34220:SF7">
    <property type="entry name" value="SENSOR HISTIDINE KINASE YPDA"/>
    <property type="match status" value="1"/>
</dbReference>
<evidence type="ECO:0000259" key="14">
    <source>
        <dbReference type="PROSITE" id="PS50885"/>
    </source>
</evidence>
<dbReference type="OrthoDB" id="9776552at2"/>
<dbReference type="SMART" id="SM00304">
    <property type="entry name" value="HAMP"/>
    <property type="match status" value="1"/>
</dbReference>
<evidence type="ECO:0000256" key="2">
    <source>
        <dbReference type="ARBA" id="ARBA00004651"/>
    </source>
</evidence>
<name>A0A4Y6UZ22_SACBS</name>
<keyword evidence="11 12" id="KW-0472">Membrane</keyword>
<dbReference type="GO" id="GO:0000155">
    <property type="term" value="F:phosphorelay sensor kinase activity"/>
    <property type="evidence" value="ECO:0007669"/>
    <property type="project" value="InterPro"/>
</dbReference>
<sequence>MKFKKIRTKIVTAMLLTTLFPLVLTSSIILYQVSQSTRQDYTIAQTRIEQDLKFQIRQYLDDLGESAYPIYYDYELLRNLFRNVNERSGKIADYQTRQRMKQFFLNTYGRFESSDVKGMYVIDLEGNPYSVFSPNYYLSLNRTYTKSVLRDFTFPYENPAFAIDDRSLYDEPVVRYLYPLKMLGTPFAVLVIDLRQQSFESLLERYNTFEQGRIVMVNRDNRIIYHSDHALIGRMYEKDRDRRTQIVQTRLDGGGETLIYEFRVSSQLIFYRDFAVGIIIFSLLISALLSFGLSYNLTLPVLKLHAKMRALRDGNYEARVEITTSDEIAFLGMRFNEMAHRIQWHIDHELNLRLQTQEAQIKALQSQISPHFLFNTLQLISNIASVNRVPEMRSICLALSHMYRYNMEIRKEWVQVKDEISHVRNYLLIINKRLPEGIHIRISASPEVRELKMPKLMLQPIVENAVEHGLIPLMQGQKKMRISVCVDVPGERLIVRLADNGVGMPASELERLRTALDDPDVFPGSPSASIGMPNIQKRIKLICGEDYGIKMLSRPGQGTLIVLHLPLKEVHSA</sequence>
<dbReference type="EC" id="2.7.13.3" evidence="3"/>
<keyword evidence="8" id="KW-0418">Kinase</keyword>
<keyword evidence="4" id="KW-1003">Cell membrane</keyword>
<keyword evidence="16" id="KW-1185">Reference proteome</keyword>
<dbReference type="InterPro" id="IPR050640">
    <property type="entry name" value="Bact_2-comp_sensor_kinase"/>
</dbReference>
<keyword evidence="6" id="KW-0808">Transferase</keyword>
<keyword evidence="7" id="KW-0547">Nucleotide-binding</keyword>
<dbReference type="Gene3D" id="1.10.287.130">
    <property type="match status" value="1"/>
</dbReference>
<dbReference type="PANTHER" id="PTHR34220">
    <property type="entry name" value="SENSOR HISTIDINE KINASE YPDA"/>
    <property type="match status" value="1"/>
</dbReference>
<protein>
    <recommendedName>
        <fullName evidence="3">histidine kinase</fullName>
        <ecNumber evidence="3">2.7.13.3</ecNumber>
    </recommendedName>
</protein>
<dbReference type="Pfam" id="PF06580">
    <property type="entry name" value="His_kinase"/>
    <property type="match status" value="1"/>
</dbReference>
<dbReference type="GO" id="GO:0005524">
    <property type="term" value="F:ATP binding"/>
    <property type="evidence" value="ECO:0007669"/>
    <property type="project" value="UniProtKB-KW"/>
</dbReference>
<feature type="transmembrane region" description="Helical" evidence="12">
    <location>
        <begin position="274"/>
        <end position="302"/>
    </location>
</feature>
<dbReference type="SUPFAM" id="SSF158472">
    <property type="entry name" value="HAMP domain-like"/>
    <property type="match status" value="1"/>
</dbReference>
<dbReference type="Pfam" id="PF00672">
    <property type="entry name" value="HAMP"/>
    <property type="match status" value="1"/>
</dbReference>